<evidence type="ECO:0000313" key="4">
    <source>
        <dbReference type="Proteomes" id="UP001190700"/>
    </source>
</evidence>
<organism evidence="3 4">
    <name type="scientific">Cymbomonas tetramitiformis</name>
    <dbReference type="NCBI Taxonomy" id="36881"/>
    <lineage>
        <taxon>Eukaryota</taxon>
        <taxon>Viridiplantae</taxon>
        <taxon>Chlorophyta</taxon>
        <taxon>Pyramimonadophyceae</taxon>
        <taxon>Pyramimonadales</taxon>
        <taxon>Pyramimonadaceae</taxon>
        <taxon>Cymbomonas</taxon>
    </lineage>
</organism>
<feature type="domain" description="Macro" evidence="2">
    <location>
        <begin position="524"/>
        <end position="640"/>
    </location>
</feature>
<reference evidence="3 4" key="1">
    <citation type="journal article" date="2015" name="Genome Biol. Evol.">
        <title>Comparative Genomics of a Bacterivorous Green Alga Reveals Evolutionary Causalities and Consequences of Phago-Mixotrophic Mode of Nutrition.</title>
        <authorList>
            <person name="Burns J.A."/>
            <person name="Paasch A."/>
            <person name="Narechania A."/>
            <person name="Kim E."/>
        </authorList>
    </citation>
    <scope>NUCLEOTIDE SEQUENCE [LARGE SCALE GENOMIC DNA]</scope>
    <source>
        <strain evidence="3 4">PLY_AMNH</strain>
    </source>
</reference>
<accession>A0AAE0FN81</accession>
<evidence type="ECO:0000256" key="1">
    <source>
        <dbReference type="SAM" id="MobiDB-lite"/>
    </source>
</evidence>
<dbReference type="PROSITE" id="PS51154">
    <property type="entry name" value="MACRO"/>
    <property type="match status" value="1"/>
</dbReference>
<proteinExistence type="predicted"/>
<feature type="region of interest" description="Disordered" evidence="1">
    <location>
        <begin position="366"/>
        <end position="407"/>
    </location>
</feature>
<dbReference type="Proteomes" id="UP001190700">
    <property type="component" value="Unassembled WGS sequence"/>
</dbReference>
<feature type="non-terminal residue" evidence="3">
    <location>
        <position position="640"/>
    </location>
</feature>
<evidence type="ECO:0000259" key="2">
    <source>
        <dbReference type="PROSITE" id="PS51154"/>
    </source>
</evidence>
<comment type="caution">
    <text evidence="3">The sequence shown here is derived from an EMBL/GenBank/DDBJ whole genome shotgun (WGS) entry which is preliminary data.</text>
</comment>
<keyword evidence="4" id="KW-1185">Reference proteome</keyword>
<dbReference type="SUPFAM" id="SSF52949">
    <property type="entry name" value="Macro domain-like"/>
    <property type="match status" value="1"/>
</dbReference>
<dbReference type="InterPro" id="IPR002589">
    <property type="entry name" value="Macro_dom"/>
</dbReference>
<dbReference type="EMBL" id="LGRX02016018">
    <property type="protein sequence ID" value="KAK3262693.1"/>
    <property type="molecule type" value="Genomic_DNA"/>
</dbReference>
<protein>
    <recommendedName>
        <fullName evidence="2">Macro domain-containing protein</fullName>
    </recommendedName>
</protein>
<dbReference type="AlphaFoldDB" id="A0AAE0FN81"/>
<evidence type="ECO:0000313" key="3">
    <source>
        <dbReference type="EMBL" id="KAK3262693.1"/>
    </source>
</evidence>
<sequence>MKRAAEELSTENDVPPEVKKRNRRQSKVEFIERVPGGLLEDTFGLRVTGIRQELHLRQVDGAKWFPGPDAWWRFPVSSAEQVLQVLNEWNVEAPRPLLGLENLAGSVITLSSLSNDILLLVARATAQAGDTGDLLALAATCSSLRECLRRGAEAERLWQQRRQQDFVMPEPAVPCGRLLERLTGMSPLRTHALAVLAWQAALAAGAGVTGGLRLEAFVALQFVRRHPADRARQLCSLLDGPDEDEESEEAVGVVRQGASWRGAARAGLDGIGEDSVGAAGGRDRGGSGEWVGPGSAGQWLFRDTGGLAGGARGFAAGAHGLADGAGPSYGSQKELRCGDDNSNECIHSDAAKTAEGSWKQQEALCRDGEGTGGRNGKGTSAWSGEETNGGDGEGKSSWDGGGSEGGAAWMAKGRAEEIGERDTVEESDWRGWDADVEERWYVEGVVVEGDGESWYGEDVDNGELAIEAEGTCKEAPPVHVRFRSSSFSDEEDQDAEGGMEWPDIRHGCEGGSFADRCCSMDLYMRERAARDDFRHTVTVISGDIAALPFAVDALICPTNELFEDRGGGPCHTLYKGAGLELNRHLWRHADEVMAAGMGAMRVWWALREGSTHIGRNVAHVVMTPAFQLRAKYLIHTVVPS</sequence>
<dbReference type="Gene3D" id="3.40.220.10">
    <property type="entry name" value="Leucine Aminopeptidase, subunit E, domain 1"/>
    <property type="match status" value="1"/>
</dbReference>
<feature type="region of interest" description="Disordered" evidence="1">
    <location>
        <begin position="1"/>
        <end position="21"/>
    </location>
</feature>
<dbReference type="InterPro" id="IPR043472">
    <property type="entry name" value="Macro_dom-like"/>
</dbReference>
<gene>
    <name evidence="3" type="ORF">CYMTET_28462</name>
</gene>
<name>A0AAE0FN81_9CHLO</name>